<reference evidence="2 3" key="1">
    <citation type="submission" date="2021-06" db="EMBL/GenBank/DDBJ databases">
        <title>Caerostris darwini draft genome.</title>
        <authorList>
            <person name="Kono N."/>
            <person name="Arakawa K."/>
        </authorList>
    </citation>
    <scope>NUCLEOTIDE SEQUENCE [LARGE SCALE GENOMIC DNA]</scope>
</reference>
<organism evidence="2 3">
    <name type="scientific">Caerostris darwini</name>
    <dbReference type="NCBI Taxonomy" id="1538125"/>
    <lineage>
        <taxon>Eukaryota</taxon>
        <taxon>Metazoa</taxon>
        <taxon>Ecdysozoa</taxon>
        <taxon>Arthropoda</taxon>
        <taxon>Chelicerata</taxon>
        <taxon>Arachnida</taxon>
        <taxon>Araneae</taxon>
        <taxon>Araneomorphae</taxon>
        <taxon>Entelegynae</taxon>
        <taxon>Araneoidea</taxon>
        <taxon>Araneidae</taxon>
        <taxon>Caerostris</taxon>
    </lineage>
</organism>
<sequence length="314" mass="36521">MSLLIVAKSKEKSNGYFDIIDNPLVMKNFDDYNDEIEDNNNNNGITDEIDEDNNNNDEITDKRVDDDNNDGISDKIDKDNNNKDEITDEIDNDNDNDDITAETDDDTNNDGITDEIDEDNYNNNDITEEIDGDNYNNDERRNGNDASKCHESDTNECGQPNNFEQIKNFKSPEAVKLTDENLEEKNILIEDFKKPHKEKKRIKRGVNPIDGPISLKELKQVKINVPFKMGERDLYVTEYHHATLESEDRENRWKIPTCVTNLKELYTCIFCSKYMLPDITPYILKHYYKLLKFLMICKPFLLNVELFMLAVDDS</sequence>
<dbReference type="EMBL" id="BPLQ01015493">
    <property type="protein sequence ID" value="GIY88433.1"/>
    <property type="molecule type" value="Genomic_DNA"/>
</dbReference>
<protein>
    <submittedName>
        <fullName evidence="2">Uncharacterized protein</fullName>
    </submittedName>
</protein>
<dbReference type="AlphaFoldDB" id="A0AAV4X1N5"/>
<gene>
    <name evidence="2" type="ORF">CDAR_287431</name>
</gene>
<name>A0AAV4X1N5_9ARAC</name>
<feature type="region of interest" description="Disordered" evidence="1">
    <location>
        <begin position="37"/>
        <end position="159"/>
    </location>
</feature>
<dbReference type="Proteomes" id="UP001054837">
    <property type="component" value="Unassembled WGS sequence"/>
</dbReference>
<accession>A0AAV4X1N5</accession>
<feature type="compositionally biased region" description="Basic and acidic residues" evidence="1">
    <location>
        <begin position="137"/>
        <end position="153"/>
    </location>
</feature>
<feature type="compositionally biased region" description="Basic and acidic residues" evidence="1">
    <location>
        <begin position="59"/>
        <end position="85"/>
    </location>
</feature>
<evidence type="ECO:0000313" key="3">
    <source>
        <dbReference type="Proteomes" id="UP001054837"/>
    </source>
</evidence>
<proteinExistence type="predicted"/>
<comment type="caution">
    <text evidence="2">The sequence shown here is derived from an EMBL/GenBank/DDBJ whole genome shotgun (WGS) entry which is preliminary data.</text>
</comment>
<evidence type="ECO:0000256" key="1">
    <source>
        <dbReference type="SAM" id="MobiDB-lite"/>
    </source>
</evidence>
<feature type="compositionally biased region" description="Acidic residues" evidence="1">
    <location>
        <begin position="86"/>
        <end position="132"/>
    </location>
</feature>
<keyword evidence="3" id="KW-1185">Reference proteome</keyword>
<evidence type="ECO:0000313" key="2">
    <source>
        <dbReference type="EMBL" id="GIY88433.1"/>
    </source>
</evidence>